<evidence type="ECO:0000313" key="3">
    <source>
        <dbReference type="Proteomes" id="UP000095709"/>
    </source>
</evidence>
<dbReference type="EMBL" id="CZAL01000017">
    <property type="protein sequence ID" value="CUP80137.1"/>
    <property type="molecule type" value="Genomic_DNA"/>
</dbReference>
<proteinExistence type="predicted"/>
<organism evidence="1 3">
    <name type="scientific">Fusicatenibacter saccharivorans</name>
    <dbReference type="NCBI Taxonomy" id="1150298"/>
    <lineage>
        <taxon>Bacteria</taxon>
        <taxon>Bacillati</taxon>
        <taxon>Bacillota</taxon>
        <taxon>Clostridia</taxon>
        <taxon>Lachnospirales</taxon>
        <taxon>Lachnospiraceae</taxon>
        <taxon>Fusicatenibacter</taxon>
    </lineage>
</organism>
<name>A0A174R8I1_9FIRM</name>
<dbReference type="AlphaFoldDB" id="A0A174R8I1"/>
<accession>A0A174R8I1</accession>
<evidence type="ECO:0000313" key="2">
    <source>
        <dbReference type="EMBL" id="MBN2954276.1"/>
    </source>
</evidence>
<reference evidence="2" key="2">
    <citation type="submission" date="2021-02" db="EMBL/GenBank/DDBJ databases">
        <title>Metagenome-assembled genomes from human diarrheal sample B26.</title>
        <authorList>
            <person name="Ateba T.P."/>
            <person name="Alayande K.A."/>
            <person name="Mwanza M."/>
        </authorList>
    </citation>
    <scope>NUCLEOTIDE SEQUENCE</scope>
    <source>
        <strain evidence="2">06WH</strain>
    </source>
</reference>
<evidence type="ECO:0000313" key="1">
    <source>
        <dbReference type="EMBL" id="CUP80137.1"/>
    </source>
</evidence>
<gene>
    <name evidence="1" type="ORF">ERS852498_02853</name>
    <name evidence="2" type="ORF">JTJ23_11965</name>
</gene>
<dbReference type="PROSITE" id="PS51273">
    <property type="entry name" value="GATASE_TYPE_1"/>
    <property type="match status" value="1"/>
</dbReference>
<reference evidence="1 3" key="1">
    <citation type="submission" date="2015-09" db="EMBL/GenBank/DDBJ databases">
        <authorList>
            <consortium name="Pathogen Informatics"/>
        </authorList>
    </citation>
    <scope>NUCLEOTIDE SEQUENCE [LARGE SCALE GENOMIC DNA]</scope>
    <source>
        <strain evidence="1 3">2789STDY5834885</strain>
    </source>
</reference>
<protein>
    <submittedName>
        <fullName evidence="1">Uncharacterized protein</fullName>
    </submittedName>
</protein>
<sequence length="179" mass="20407">MTKKKIIGLCIGAVVLAVAAAGVKEGSWLMKHRRMQNEFTHEMNAFTTKTNAELIQPTIVAEDDIYGWLFHEEDDGLYMNLYYRIKNESNQHEIASSEFPVKIKKELLADDEVWSRTTRTAKNQVHAEYLEGEDDMTVSFDVYYQCEGSCGEYFADITVTDSETGKLYYSSEAENEAAE</sequence>
<dbReference type="Proteomes" id="UP000095709">
    <property type="component" value="Unassembled WGS sequence"/>
</dbReference>
<dbReference type="RefSeq" id="WP_055267721.1">
    <property type="nucleotide sequence ID" value="NZ_CZAL01000017.1"/>
</dbReference>
<dbReference type="EMBL" id="JAFHBD010000061">
    <property type="protein sequence ID" value="MBN2954276.1"/>
    <property type="molecule type" value="Genomic_DNA"/>
</dbReference>
<dbReference type="Proteomes" id="UP000737612">
    <property type="component" value="Unassembled WGS sequence"/>
</dbReference>